<comment type="caution">
    <text evidence="1">The sequence shown here is derived from an EMBL/GenBank/DDBJ whole genome shotgun (WGS) entry which is preliminary data.</text>
</comment>
<protein>
    <submittedName>
        <fullName evidence="1">Uncharacterized protein</fullName>
    </submittedName>
</protein>
<dbReference type="Proteomes" id="UP000092401">
    <property type="component" value="Unassembled WGS sequence"/>
</dbReference>
<proteinExistence type="predicted"/>
<name>A0A150IHY0_9EURY</name>
<reference evidence="4 5" key="1">
    <citation type="journal article" date="2016" name="ISME J.">
        <title>Chasing the elusive Euryarchaeota class WSA2: genomes reveal a uniquely fastidious methyl-reducing methanogen.</title>
        <authorList>
            <person name="Nobu M.K."/>
            <person name="Narihiro T."/>
            <person name="Kuroda K."/>
            <person name="Mei R."/>
            <person name="Liu W.T."/>
        </authorList>
    </citation>
    <scope>NUCLEOTIDE SEQUENCE [LARGE SCALE GENOMIC DNA]</scope>
    <source>
        <strain evidence="1">B03fssc0709_Meth_Bin005</strain>
        <strain evidence="2">B15fssc0709_Meth_Bin003</strain>
        <strain evidence="3">BMIXfssc0709_Meth_Bin006</strain>
    </source>
</reference>
<accession>A0A150IWR5</accession>
<evidence type="ECO:0000313" key="4">
    <source>
        <dbReference type="Proteomes" id="UP000091929"/>
    </source>
</evidence>
<evidence type="ECO:0000313" key="2">
    <source>
        <dbReference type="EMBL" id="KYC46886.1"/>
    </source>
</evidence>
<dbReference type="EMBL" id="LNJC01000039">
    <property type="protein sequence ID" value="KYC49315.1"/>
    <property type="molecule type" value="Genomic_DNA"/>
</dbReference>
<evidence type="ECO:0000313" key="3">
    <source>
        <dbReference type="EMBL" id="KYC49315.1"/>
    </source>
</evidence>
<sequence length="139" mass="15384">MGGVVLTGIEAKRFIRVDEGAPSVSISSNLTLTDAYTSNNNNIFVEFVFCCNYTPNVCSIKIEGVFIYDGPEREGLLNEWNEKKRLDTDRFLFIHNSILYRCFVEAVVVSKDINVPSPVSIPAVSAKKEVDPGEGLVYG</sequence>
<accession>A0A150IHY0</accession>
<gene>
    <name evidence="1" type="ORF">APG10_01568</name>
    <name evidence="2" type="ORF">APG11_01605</name>
    <name evidence="3" type="ORF">APG12_01563</name>
</gene>
<dbReference type="EMBL" id="LNGF01000041">
    <property type="protein sequence ID" value="KYC46886.1"/>
    <property type="molecule type" value="Genomic_DNA"/>
</dbReference>
<dbReference type="Proteomes" id="UP000091929">
    <property type="component" value="Unassembled WGS sequence"/>
</dbReference>
<dbReference type="AlphaFoldDB" id="A0A150IHY0"/>
<dbReference type="EMBL" id="LNGE01000051">
    <property type="protein sequence ID" value="KYC44630.1"/>
    <property type="molecule type" value="Genomic_DNA"/>
</dbReference>
<evidence type="ECO:0000313" key="1">
    <source>
        <dbReference type="EMBL" id="KYC44630.1"/>
    </source>
</evidence>
<accession>A0A150IP91</accession>
<dbReference type="Proteomes" id="UP000092403">
    <property type="component" value="Unassembled WGS sequence"/>
</dbReference>
<organism evidence="1 5">
    <name type="scientific">Candidatus Methanofastidiosum methylothiophilum</name>
    <dbReference type="NCBI Taxonomy" id="1705564"/>
    <lineage>
        <taxon>Archaea</taxon>
        <taxon>Methanobacteriati</taxon>
        <taxon>Methanobacteriota</taxon>
        <taxon>Stenosarchaea group</taxon>
        <taxon>Candidatus Methanofastidiosia</taxon>
        <taxon>Candidatus Methanofastidiosales</taxon>
        <taxon>Candidatus Methanofastidiosaceae</taxon>
        <taxon>Candidatus Methanofastidiosum</taxon>
    </lineage>
</organism>
<evidence type="ECO:0000313" key="5">
    <source>
        <dbReference type="Proteomes" id="UP000092401"/>
    </source>
</evidence>